<dbReference type="RefSeq" id="WP_106890688.1">
    <property type="nucleotide sequence ID" value="NZ_CP027860.1"/>
</dbReference>
<dbReference type="KEGG" id="xba:C7S18_05910"/>
<dbReference type="SUPFAM" id="SSF53681">
    <property type="entry name" value="Aspartate/glutamate racemase"/>
    <property type="match status" value="1"/>
</dbReference>
<proteinExistence type="predicted"/>
<dbReference type="EMBL" id="CP027860">
    <property type="protein sequence ID" value="AVP96760.1"/>
    <property type="molecule type" value="Genomic_DNA"/>
</dbReference>
<reference evidence="1 2" key="2">
    <citation type="submission" date="2018-03" db="EMBL/GenBank/DDBJ databases">
        <authorList>
            <person name="Keele B.F."/>
        </authorList>
    </citation>
    <scope>NUCLEOTIDE SEQUENCE [LARGE SCALE GENOMIC DNA]</scope>
    <source>
        <strain evidence="1 2">D13</strain>
    </source>
</reference>
<dbReference type="GO" id="GO:0016855">
    <property type="term" value="F:racemase and epimerase activity, acting on amino acids and derivatives"/>
    <property type="evidence" value="ECO:0007669"/>
    <property type="project" value="InterPro"/>
</dbReference>
<gene>
    <name evidence="1" type="ORF">C7S18_05910</name>
</gene>
<name>A0A2P1PPI7_9GAMM</name>
<dbReference type="InterPro" id="IPR001920">
    <property type="entry name" value="Asp/Glu_race"/>
</dbReference>
<dbReference type="Gene3D" id="3.40.50.1860">
    <property type="match status" value="2"/>
</dbReference>
<dbReference type="Proteomes" id="UP000241074">
    <property type="component" value="Chromosome"/>
</dbReference>
<reference evidence="1 2" key="1">
    <citation type="submission" date="2018-03" db="EMBL/GenBank/DDBJ databases">
        <title>Ahniella affigens gen. nov., sp. nov., a gammaproteobacterium isolated from sandy soil near a stream.</title>
        <authorList>
            <person name="Ko Y."/>
            <person name="Kim J.-H."/>
        </authorList>
    </citation>
    <scope>NUCLEOTIDE SEQUENCE [LARGE SCALE GENOMIC DNA]</scope>
    <source>
        <strain evidence="1 2">D13</strain>
    </source>
</reference>
<evidence type="ECO:0000313" key="1">
    <source>
        <dbReference type="EMBL" id="AVP96760.1"/>
    </source>
</evidence>
<organism evidence="1 2">
    <name type="scientific">Ahniella affigens</name>
    <dbReference type="NCBI Taxonomy" id="2021234"/>
    <lineage>
        <taxon>Bacteria</taxon>
        <taxon>Pseudomonadati</taxon>
        <taxon>Pseudomonadota</taxon>
        <taxon>Gammaproteobacteria</taxon>
        <taxon>Lysobacterales</taxon>
        <taxon>Rhodanobacteraceae</taxon>
        <taxon>Ahniella</taxon>
    </lineage>
</organism>
<protein>
    <submittedName>
        <fullName evidence="1">Uncharacterized protein</fullName>
    </submittedName>
</protein>
<accession>A0A2P1PPI7</accession>
<keyword evidence="2" id="KW-1185">Reference proteome</keyword>
<sequence length="301" mass="33709">MVTPTIGLIAGESKQVLVRCLDRLRQVFPDLTSRCVVADAHVELVAEALRDQDAARQRRIVLAAAQSLQAKGASELVLLSWRLHAFSEQIAETVSAPVVAIDALLGRQLQIEGLTQAGFLAHSDAYMHPDVRYRMATRDEVDLICPNEDAFEILDSVAVDGGFESLDARALERLRRYLQFAWQYQHLRAVVTERQELAHFARVQLQYPIVMCLEQLWADAIIRRLNGEPDRPAPLARQIPYLSVEQTQAAEQEVCRRLKCDPRVLDFALDRQGELALYVPNLPGAAELPAQIEGVTIIVTK</sequence>
<dbReference type="AlphaFoldDB" id="A0A2P1PPI7"/>
<evidence type="ECO:0000313" key="2">
    <source>
        <dbReference type="Proteomes" id="UP000241074"/>
    </source>
</evidence>